<feature type="domain" description="ABC transporter" evidence="14">
    <location>
        <begin position="1"/>
        <end position="239"/>
    </location>
</feature>
<dbReference type="STRING" id="1324957.K933_16952"/>
<evidence type="ECO:0000313" key="16">
    <source>
        <dbReference type="Proteomes" id="UP000017840"/>
    </source>
</evidence>
<evidence type="ECO:0000256" key="4">
    <source>
        <dbReference type="ARBA" id="ARBA00022741"/>
    </source>
</evidence>
<dbReference type="PANTHER" id="PTHR43875">
    <property type="entry name" value="MALTODEXTRIN IMPORT ATP-BINDING PROTEIN MSMX"/>
    <property type="match status" value="1"/>
</dbReference>
<dbReference type="PANTHER" id="PTHR43875:SF15">
    <property type="entry name" value="TREHALOSE IMPORT ATP-BINDING PROTEIN SUGC"/>
    <property type="match status" value="1"/>
</dbReference>
<keyword evidence="16" id="KW-1185">Reference proteome</keyword>
<dbReference type="GO" id="GO:0008643">
    <property type="term" value="P:carbohydrate transport"/>
    <property type="evidence" value="ECO:0007669"/>
    <property type="project" value="InterPro"/>
</dbReference>
<proteinExistence type="inferred from homology"/>
<keyword evidence="4" id="KW-0547">Nucleotide-binding</keyword>
<comment type="similarity">
    <text evidence="11">Belongs to the ABC transporter superfamily. Carbohydrate uptake transporter-1 (CUT1) (TC 3.A.1.1) family.</text>
</comment>
<dbReference type="SUPFAM" id="SSF50331">
    <property type="entry name" value="MOP-like"/>
    <property type="match status" value="1"/>
</dbReference>
<dbReference type="InterPro" id="IPR015855">
    <property type="entry name" value="ABC_transpr_MalK-like"/>
</dbReference>
<dbReference type="FunFam" id="3.40.50.300:FF:000042">
    <property type="entry name" value="Maltose/maltodextrin ABC transporter, ATP-binding protein"/>
    <property type="match status" value="1"/>
</dbReference>
<keyword evidence="5" id="KW-0067">ATP-binding</keyword>
<evidence type="ECO:0000313" key="15">
    <source>
        <dbReference type="EMBL" id="ESP86792.1"/>
    </source>
</evidence>
<dbReference type="PROSITE" id="PS50893">
    <property type="entry name" value="ABC_TRANSPORTER_2"/>
    <property type="match status" value="1"/>
</dbReference>
<dbReference type="Gene3D" id="2.40.50.100">
    <property type="match status" value="1"/>
</dbReference>
<dbReference type="PATRIC" id="fig|1324957.4.peg.3441"/>
<dbReference type="PROSITE" id="PS00211">
    <property type="entry name" value="ABC_TRANSPORTER_1"/>
    <property type="match status" value="1"/>
</dbReference>
<dbReference type="InterPro" id="IPR013611">
    <property type="entry name" value="Transp-assoc_OB_typ2"/>
</dbReference>
<gene>
    <name evidence="15" type="ORF">K933_16952</name>
</gene>
<accession>V4IUC1</accession>
<dbReference type="Proteomes" id="UP000017840">
    <property type="component" value="Unassembled WGS sequence"/>
</dbReference>
<evidence type="ECO:0000256" key="13">
    <source>
        <dbReference type="ARBA" id="ARBA00066315"/>
    </source>
</evidence>
<dbReference type="InterPro" id="IPR047641">
    <property type="entry name" value="ABC_transpr_MalK/UgpC-like"/>
</dbReference>
<dbReference type="InterPro" id="IPR027417">
    <property type="entry name" value="P-loop_NTPase"/>
</dbReference>
<evidence type="ECO:0000256" key="12">
    <source>
        <dbReference type="ARBA" id="ARBA00065962"/>
    </source>
</evidence>
<dbReference type="Pfam" id="PF00005">
    <property type="entry name" value="ABC_tran"/>
    <property type="match status" value="1"/>
</dbReference>
<comment type="subcellular location">
    <subcellularLocation>
        <location evidence="1">Cell membrane</location>
        <topology evidence="1">Peripheral membrane protein</topology>
    </subcellularLocation>
</comment>
<evidence type="ECO:0000256" key="11">
    <source>
        <dbReference type="ARBA" id="ARBA00061029"/>
    </source>
</evidence>
<evidence type="ECO:0000256" key="9">
    <source>
        <dbReference type="ARBA" id="ARBA00051890"/>
    </source>
</evidence>
<dbReference type="SMART" id="SM00382">
    <property type="entry name" value="AAA"/>
    <property type="match status" value="1"/>
</dbReference>
<dbReference type="Pfam" id="PF08402">
    <property type="entry name" value="TOBE_2"/>
    <property type="match status" value="1"/>
</dbReference>
<dbReference type="InterPro" id="IPR008995">
    <property type="entry name" value="Mo/tungstate-bd_C_term_dom"/>
</dbReference>
<evidence type="ECO:0000256" key="7">
    <source>
        <dbReference type="ARBA" id="ARBA00023136"/>
    </source>
</evidence>
<dbReference type="InterPro" id="IPR003439">
    <property type="entry name" value="ABC_transporter-like_ATP-bd"/>
</dbReference>
<keyword evidence="3" id="KW-1003">Cell membrane</keyword>
<evidence type="ECO:0000259" key="14">
    <source>
        <dbReference type="PROSITE" id="PS50893"/>
    </source>
</evidence>
<evidence type="ECO:0000256" key="10">
    <source>
        <dbReference type="ARBA" id="ARBA00053454"/>
    </source>
</evidence>
<dbReference type="OrthoDB" id="18368at2157"/>
<keyword evidence="7" id="KW-0472">Membrane</keyword>
<dbReference type="InterPro" id="IPR012340">
    <property type="entry name" value="NA-bd_OB-fold"/>
</dbReference>
<comment type="catalytic activity">
    <reaction evidence="9">
        <text>L-arabinose(out) + ATP + H2O = L-arabinose(in) + ADP + phosphate + H(+)</text>
        <dbReference type="Rhea" id="RHEA:30007"/>
        <dbReference type="ChEBI" id="CHEBI:15377"/>
        <dbReference type="ChEBI" id="CHEBI:15378"/>
        <dbReference type="ChEBI" id="CHEBI:17535"/>
        <dbReference type="ChEBI" id="CHEBI:30616"/>
        <dbReference type="ChEBI" id="CHEBI:43474"/>
        <dbReference type="ChEBI" id="CHEBI:456216"/>
        <dbReference type="EC" id="7.5.2.13"/>
    </reaction>
    <physiologicalReaction direction="left-to-right" evidence="9">
        <dbReference type="Rhea" id="RHEA:30008"/>
    </physiologicalReaction>
</comment>
<evidence type="ECO:0000256" key="2">
    <source>
        <dbReference type="ARBA" id="ARBA00022448"/>
    </source>
</evidence>
<dbReference type="InterPro" id="IPR003593">
    <property type="entry name" value="AAA+_ATPase"/>
</dbReference>
<dbReference type="eggNOG" id="arCOG00175">
    <property type="taxonomic scope" value="Archaea"/>
</dbReference>
<dbReference type="CDD" id="cd03301">
    <property type="entry name" value="ABC_MalK_N"/>
    <property type="match status" value="1"/>
</dbReference>
<dbReference type="SUPFAM" id="SSF52540">
    <property type="entry name" value="P-loop containing nucleoside triphosphate hydrolases"/>
    <property type="match status" value="1"/>
</dbReference>
<evidence type="ECO:0000256" key="6">
    <source>
        <dbReference type="ARBA" id="ARBA00022967"/>
    </source>
</evidence>
<dbReference type="GO" id="GO:0055052">
    <property type="term" value="C:ATP-binding cassette (ABC) transporter complex, substrate-binding subunit-containing"/>
    <property type="evidence" value="ECO:0007669"/>
    <property type="project" value="TreeGrafter"/>
</dbReference>
<dbReference type="EMBL" id="ASGZ01000070">
    <property type="protein sequence ID" value="ESP86792.1"/>
    <property type="molecule type" value="Genomic_DNA"/>
</dbReference>
<comment type="catalytic activity">
    <reaction evidence="8">
        <text>D-xylose(out) + ATP + H2O = D-xylose(in) + ADP + phosphate + H(+)</text>
        <dbReference type="Rhea" id="RHEA:29899"/>
        <dbReference type="ChEBI" id="CHEBI:15377"/>
        <dbReference type="ChEBI" id="CHEBI:15378"/>
        <dbReference type="ChEBI" id="CHEBI:30616"/>
        <dbReference type="ChEBI" id="CHEBI:43474"/>
        <dbReference type="ChEBI" id="CHEBI:53455"/>
        <dbReference type="ChEBI" id="CHEBI:456216"/>
        <dbReference type="EC" id="7.5.2.13"/>
    </reaction>
    <physiologicalReaction direction="left-to-right" evidence="8">
        <dbReference type="Rhea" id="RHEA:29900"/>
    </physiologicalReaction>
</comment>
<dbReference type="RefSeq" id="WP_023395957.1">
    <property type="nucleotide sequence ID" value="NZ_ASGZ01000070.1"/>
</dbReference>
<comment type="subunit">
    <text evidence="12">The complex is composed of two ATP-binding proteins (XacJ and XacK), two transmembrane proteins (XacH and XacI) and a solute-binding protein (XacG).</text>
</comment>
<dbReference type="InterPro" id="IPR017871">
    <property type="entry name" value="ABC_transporter-like_CS"/>
</dbReference>
<evidence type="ECO:0000256" key="5">
    <source>
        <dbReference type="ARBA" id="ARBA00022840"/>
    </source>
</evidence>
<dbReference type="GO" id="GO:0140359">
    <property type="term" value="F:ABC-type transporter activity"/>
    <property type="evidence" value="ECO:0007669"/>
    <property type="project" value="InterPro"/>
</dbReference>
<keyword evidence="6" id="KW-1278">Translocase</keyword>
<protein>
    <recommendedName>
        <fullName evidence="13">ABC-type D-xylose/L-arabinose transporter</fullName>
        <ecNumber evidence="13">7.5.2.13</ecNumber>
    </recommendedName>
</protein>
<dbReference type="Gene3D" id="2.40.50.140">
    <property type="entry name" value="Nucleic acid-binding proteins"/>
    <property type="match status" value="1"/>
</dbReference>
<comment type="function">
    <text evidence="10">Part of the ABC transporter complex XacGHIJK involved in the uptake of xylose and arabinose. Responsible for energy coupling to the transport system.</text>
</comment>
<keyword evidence="2" id="KW-0813">Transport</keyword>
<organism evidence="15 16">
    <name type="scientific">Candidatus Halobonum tyrrellensis G22</name>
    <dbReference type="NCBI Taxonomy" id="1324957"/>
    <lineage>
        <taxon>Archaea</taxon>
        <taxon>Methanobacteriati</taxon>
        <taxon>Methanobacteriota</taxon>
        <taxon>Stenosarchaea group</taxon>
        <taxon>Halobacteria</taxon>
        <taxon>Halobacteriales</taxon>
        <taxon>Haloferacaceae</taxon>
        <taxon>Candidatus Halobonum</taxon>
    </lineage>
</organism>
<evidence type="ECO:0000256" key="3">
    <source>
        <dbReference type="ARBA" id="ARBA00022475"/>
    </source>
</evidence>
<reference evidence="15 16" key="1">
    <citation type="journal article" date="2013" name="Genome Announc.">
        <title>Draft Genome Sequence of 'Candidatus Halobonum tyrrellensis' Strain G22, Isolated from the Hypersaline Waters of Lake Tyrrell, Australia.</title>
        <authorList>
            <person name="Ugalde J.A."/>
            <person name="Narasingarao P."/>
            <person name="Kuo S."/>
            <person name="Podell S."/>
            <person name="Allen E.E."/>
        </authorList>
    </citation>
    <scope>NUCLEOTIDE SEQUENCE [LARGE SCALE GENOMIC DNA]</scope>
    <source>
        <strain evidence="15 16">G22</strain>
    </source>
</reference>
<comment type="caution">
    <text evidence="15">The sequence shown here is derived from an EMBL/GenBank/DDBJ whole genome shotgun (WGS) entry which is preliminary data.</text>
</comment>
<sequence length="375" mass="41144">MATIDITKLRKEFGDDGEQIVAVDDFNLTIRDGEFLVFVGPSGCGKTTTLRCIAGLEDVTSGTIEFDGRDVTDQRARERDVAMVFQNYALYPHMTVRKNIAFPLRLSTKQSSAEIDEQVEDVADLLGIGTLLEQKPRELSGGQQQRVALGRAIIRDPEVFLMDEPLSNLDAKLRSKMRTELQELQSELDVTTAYVTHDQTEAMAMGDRIAVLNGGELQQVGTASEVYRSPTNEFVASFIGSPSINLFTAEVSGTTLSGPGGFEYTLEDGSLVTGRESVRMGIRPEDMRLEAGGAVPSTVTVVEQMGNENFLYAEMGDIDITARIESVMNPEEGTDVEFGFDESDLYLFDVNTSEALKTKTGETDVAYEKYIGETT</sequence>
<evidence type="ECO:0000256" key="1">
    <source>
        <dbReference type="ARBA" id="ARBA00004202"/>
    </source>
</evidence>
<dbReference type="Gene3D" id="3.40.50.300">
    <property type="entry name" value="P-loop containing nucleotide triphosphate hydrolases"/>
    <property type="match status" value="1"/>
</dbReference>
<dbReference type="AlphaFoldDB" id="V4IUC1"/>
<dbReference type="EC" id="7.5.2.13" evidence="13"/>
<name>V4IUC1_9EURY</name>
<evidence type="ECO:0000256" key="8">
    <source>
        <dbReference type="ARBA" id="ARBA00050355"/>
    </source>
</evidence>
<dbReference type="GO" id="GO:0016887">
    <property type="term" value="F:ATP hydrolysis activity"/>
    <property type="evidence" value="ECO:0007669"/>
    <property type="project" value="InterPro"/>
</dbReference>
<dbReference type="GO" id="GO:0005524">
    <property type="term" value="F:ATP binding"/>
    <property type="evidence" value="ECO:0007669"/>
    <property type="project" value="UniProtKB-KW"/>
</dbReference>